<evidence type="ECO:0000313" key="1">
    <source>
        <dbReference type="EMBL" id="WPK23735.1"/>
    </source>
</evidence>
<gene>
    <name evidence="1" type="ORF">PUMCH_000980</name>
</gene>
<dbReference type="RefSeq" id="XP_062876121.1">
    <property type="nucleotide sequence ID" value="XM_063020051.1"/>
</dbReference>
<organism evidence="1 2">
    <name type="scientific">Australozyma saopauloensis</name>
    <dbReference type="NCBI Taxonomy" id="291208"/>
    <lineage>
        <taxon>Eukaryota</taxon>
        <taxon>Fungi</taxon>
        <taxon>Dikarya</taxon>
        <taxon>Ascomycota</taxon>
        <taxon>Saccharomycotina</taxon>
        <taxon>Pichiomycetes</taxon>
        <taxon>Metschnikowiaceae</taxon>
        <taxon>Australozyma</taxon>
    </lineage>
</organism>
<accession>A0AAX4H5H1</accession>
<dbReference type="KEGG" id="asau:88172048"/>
<dbReference type="Proteomes" id="UP001338582">
    <property type="component" value="Chromosome 1"/>
</dbReference>
<keyword evidence="2" id="KW-1185">Reference proteome</keyword>
<dbReference type="EMBL" id="CP138894">
    <property type="protein sequence ID" value="WPK23735.1"/>
    <property type="molecule type" value="Genomic_DNA"/>
</dbReference>
<reference evidence="1 2" key="1">
    <citation type="submission" date="2023-10" db="EMBL/GenBank/DDBJ databases">
        <title>Draft Genome Sequence of Candida saopaulonensis from a very Premature Infant with Sepsis.</title>
        <authorList>
            <person name="Ning Y."/>
            <person name="Dai R."/>
            <person name="Xiao M."/>
            <person name="Xu Y."/>
            <person name="Yan Q."/>
            <person name="Zhang L."/>
        </authorList>
    </citation>
    <scope>NUCLEOTIDE SEQUENCE [LARGE SCALE GENOMIC DNA]</scope>
    <source>
        <strain evidence="1 2">19XY460</strain>
    </source>
</reference>
<protein>
    <submittedName>
        <fullName evidence="1">Uncharacterized protein</fullName>
    </submittedName>
</protein>
<sequence>MTIHDLTLLDPTSWRRSLVVLLVLVDSVHHDWSEGLNQTLDWPSSGITQGTNSVALNFLCQLENHVDFFLSGLTGDESVHHLQQPSGSLSTWGTLTTRLVLVESGKTLDSSDNVGLLVHDNDGGSTQTGTNILQGIVIHQNVLTNVLSHDRDGGTTWDDTQQVVPSAFNTTTVLLQQLLQRNGHFFLNSTWLIDVTGDTEQFGSGVSLTTKACEPVTTSSQNGWSNSNGLDIGNSGWSTEQTNTGREWRLQSWLTGLTLYGLNERGLLTTNVSTHTSVDVDIKVVTGATSVLTNQASLVSLVDGLLQHNGFVIELTTDVNVGGSSVHTSTSQQTALNQLVRVLSDDLTILTGTRLTLIGINDQVTRTWVLVPSWRVHERPLETRWETSASTASQAGFLHLVDDPLVTLQDDLFCFVPITHFLGALQVVAVSSVYVLEDSVSVLQTTVNPVRVQRSICSGGKTSGGLRRVSQVAKHRCPSMTRLLVFGVASRWEVKGSVPSSNSAATIGWRDWRRGDGIERLKFAERKK</sequence>
<evidence type="ECO:0000313" key="2">
    <source>
        <dbReference type="Proteomes" id="UP001338582"/>
    </source>
</evidence>
<proteinExistence type="predicted"/>
<dbReference type="GeneID" id="88172048"/>
<dbReference type="AlphaFoldDB" id="A0AAX4H5H1"/>
<name>A0AAX4H5H1_9ASCO</name>